<dbReference type="Gene3D" id="1.20.5.170">
    <property type="match status" value="1"/>
</dbReference>
<evidence type="ECO:0000313" key="4">
    <source>
        <dbReference type="Proteomes" id="UP000313359"/>
    </source>
</evidence>
<protein>
    <recommendedName>
        <fullName evidence="5">BZIP domain-containing protein</fullName>
    </recommendedName>
</protein>
<evidence type="ECO:0000256" key="2">
    <source>
        <dbReference type="SAM" id="MobiDB-lite"/>
    </source>
</evidence>
<dbReference type="OrthoDB" id="3365874at2759"/>
<proteinExistence type="predicted"/>
<dbReference type="EMBL" id="ML122268">
    <property type="protein sequence ID" value="RPD59894.1"/>
    <property type="molecule type" value="Genomic_DNA"/>
</dbReference>
<sequence length="268" mass="29398">MTRGRRKDMTIPPSRALLQQRDYRARKAQYLADLELRVKKAEEENVLLRKEVDSLQAKLQAAAPPQAQSPYGPEVAAASSDLMHHLTVAAASITRFQQLAFYPGPSSAAGPAPHVNRTPITLATPTYTPSPVAPPHANKLSVSPRIELPPLALSPSNRHLATDRDRQYRDSLPSVYPHRSLPSTVMGPAPHSHKYPSPKDPDCCGGFMDCRDLVEDDEDDDDMDEDDHDSAAGRSRSRFTQRMSDVRSTTSSLSGPEDSGNSHPFGAR</sequence>
<accession>A0A5C2S9W6</accession>
<feature type="compositionally biased region" description="Polar residues" evidence="2">
    <location>
        <begin position="238"/>
        <end position="262"/>
    </location>
</feature>
<feature type="compositionally biased region" description="Basic and acidic residues" evidence="2">
    <location>
        <begin position="160"/>
        <end position="169"/>
    </location>
</feature>
<organism evidence="3 4">
    <name type="scientific">Lentinus tigrinus ALCF2SS1-6</name>
    <dbReference type="NCBI Taxonomy" id="1328759"/>
    <lineage>
        <taxon>Eukaryota</taxon>
        <taxon>Fungi</taxon>
        <taxon>Dikarya</taxon>
        <taxon>Basidiomycota</taxon>
        <taxon>Agaricomycotina</taxon>
        <taxon>Agaricomycetes</taxon>
        <taxon>Polyporales</taxon>
        <taxon>Polyporaceae</taxon>
        <taxon>Lentinus</taxon>
    </lineage>
</organism>
<evidence type="ECO:0008006" key="5">
    <source>
        <dbReference type="Google" id="ProtNLM"/>
    </source>
</evidence>
<feature type="region of interest" description="Disordered" evidence="2">
    <location>
        <begin position="214"/>
        <end position="268"/>
    </location>
</feature>
<name>A0A5C2S9W6_9APHY</name>
<evidence type="ECO:0000256" key="1">
    <source>
        <dbReference type="SAM" id="Coils"/>
    </source>
</evidence>
<keyword evidence="4" id="KW-1185">Reference proteome</keyword>
<reference evidence="3" key="1">
    <citation type="journal article" date="2018" name="Genome Biol. Evol.">
        <title>Genomics and development of Lentinus tigrinus, a white-rot wood-decaying mushroom with dimorphic fruiting bodies.</title>
        <authorList>
            <person name="Wu B."/>
            <person name="Xu Z."/>
            <person name="Knudson A."/>
            <person name="Carlson A."/>
            <person name="Chen N."/>
            <person name="Kovaka S."/>
            <person name="LaButti K."/>
            <person name="Lipzen A."/>
            <person name="Pennachio C."/>
            <person name="Riley R."/>
            <person name="Schakwitz W."/>
            <person name="Umezawa K."/>
            <person name="Ohm R.A."/>
            <person name="Grigoriev I.V."/>
            <person name="Nagy L.G."/>
            <person name="Gibbons J."/>
            <person name="Hibbett D."/>
        </authorList>
    </citation>
    <scope>NUCLEOTIDE SEQUENCE [LARGE SCALE GENOMIC DNA]</scope>
    <source>
        <strain evidence="3">ALCF2SS1-6</strain>
    </source>
</reference>
<feature type="coiled-coil region" evidence="1">
    <location>
        <begin position="24"/>
        <end position="58"/>
    </location>
</feature>
<dbReference type="Proteomes" id="UP000313359">
    <property type="component" value="Unassembled WGS sequence"/>
</dbReference>
<gene>
    <name evidence="3" type="ORF">L227DRAFT_586426</name>
</gene>
<feature type="region of interest" description="Disordered" evidence="2">
    <location>
        <begin position="149"/>
        <end position="201"/>
    </location>
</feature>
<keyword evidence="1" id="KW-0175">Coiled coil</keyword>
<dbReference type="AlphaFoldDB" id="A0A5C2S9W6"/>
<feature type="compositionally biased region" description="Acidic residues" evidence="2">
    <location>
        <begin position="214"/>
        <end position="228"/>
    </location>
</feature>
<evidence type="ECO:0000313" key="3">
    <source>
        <dbReference type="EMBL" id="RPD59894.1"/>
    </source>
</evidence>